<dbReference type="Proteomes" id="UP000325672">
    <property type="component" value="Unassembled WGS sequence"/>
</dbReference>
<organism evidence="1 2">
    <name type="scientific">Aspergillus pseudotamarii</name>
    <dbReference type="NCBI Taxonomy" id="132259"/>
    <lineage>
        <taxon>Eukaryota</taxon>
        <taxon>Fungi</taxon>
        <taxon>Dikarya</taxon>
        <taxon>Ascomycota</taxon>
        <taxon>Pezizomycotina</taxon>
        <taxon>Eurotiomycetes</taxon>
        <taxon>Eurotiomycetidae</taxon>
        <taxon>Eurotiales</taxon>
        <taxon>Aspergillaceae</taxon>
        <taxon>Aspergillus</taxon>
        <taxon>Aspergillus subgen. Circumdati</taxon>
    </lineage>
</organism>
<name>A0A5N6T8Z9_ASPPS</name>
<gene>
    <name evidence="1" type="ORF">BDV38DRAFT_234126</name>
</gene>
<evidence type="ECO:0000313" key="2">
    <source>
        <dbReference type="Proteomes" id="UP000325672"/>
    </source>
</evidence>
<protein>
    <submittedName>
        <fullName evidence="1">Uncharacterized protein</fullName>
    </submittedName>
</protein>
<sequence length="108" mass="12185">MMGGLLHRSVFVCFTHYLVPLSRVYTDIEEISTLLEACPGCRLLSAWATGLASHHIRCVTKTTSLGDSSRLELFSYSRIALVSCMRFCIPCPFVRSLHRLIADFQEKC</sequence>
<evidence type="ECO:0000313" key="1">
    <source>
        <dbReference type="EMBL" id="KAE8142848.1"/>
    </source>
</evidence>
<reference evidence="1 2" key="1">
    <citation type="submission" date="2019-04" db="EMBL/GenBank/DDBJ databases">
        <title>Friends and foes A comparative genomics study of 23 Aspergillus species from section Flavi.</title>
        <authorList>
            <consortium name="DOE Joint Genome Institute"/>
            <person name="Kjaerbolling I."/>
            <person name="Vesth T."/>
            <person name="Frisvad J.C."/>
            <person name="Nybo J.L."/>
            <person name="Theobald S."/>
            <person name="Kildgaard S."/>
            <person name="Isbrandt T."/>
            <person name="Kuo A."/>
            <person name="Sato A."/>
            <person name="Lyhne E.K."/>
            <person name="Kogle M.E."/>
            <person name="Wiebenga A."/>
            <person name="Kun R.S."/>
            <person name="Lubbers R.J."/>
            <person name="Makela M.R."/>
            <person name="Barry K."/>
            <person name="Chovatia M."/>
            <person name="Clum A."/>
            <person name="Daum C."/>
            <person name="Haridas S."/>
            <person name="He G."/>
            <person name="LaButti K."/>
            <person name="Lipzen A."/>
            <person name="Mondo S."/>
            <person name="Riley R."/>
            <person name="Salamov A."/>
            <person name="Simmons B.A."/>
            <person name="Magnuson J.K."/>
            <person name="Henrissat B."/>
            <person name="Mortensen U.H."/>
            <person name="Larsen T.O."/>
            <person name="Devries R.P."/>
            <person name="Grigoriev I.V."/>
            <person name="Machida M."/>
            <person name="Baker S.E."/>
            <person name="Andersen M.R."/>
        </authorList>
    </citation>
    <scope>NUCLEOTIDE SEQUENCE [LARGE SCALE GENOMIC DNA]</scope>
    <source>
        <strain evidence="1 2">CBS 117625</strain>
    </source>
</reference>
<accession>A0A5N6T8Z9</accession>
<dbReference type="AlphaFoldDB" id="A0A5N6T8Z9"/>
<keyword evidence="2" id="KW-1185">Reference proteome</keyword>
<dbReference type="GeneID" id="43637415"/>
<dbReference type="EMBL" id="ML743553">
    <property type="protein sequence ID" value="KAE8142848.1"/>
    <property type="molecule type" value="Genomic_DNA"/>
</dbReference>
<proteinExistence type="predicted"/>
<dbReference type="RefSeq" id="XP_031918911.1">
    <property type="nucleotide sequence ID" value="XM_032053205.1"/>
</dbReference>